<evidence type="ECO:0000259" key="10">
    <source>
        <dbReference type="PROSITE" id="PS51760"/>
    </source>
</evidence>
<feature type="domain" description="GH10" evidence="10">
    <location>
        <begin position="62"/>
        <end position="358"/>
    </location>
</feature>
<gene>
    <name evidence="11" type="ORF">ATK74_2657</name>
</gene>
<dbReference type="EC" id="3.2.1.8" evidence="9"/>
<keyword evidence="8 9" id="KW-0624">Polysaccharide degradation</keyword>
<evidence type="ECO:0000313" key="12">
    <source>
        <dbReference type="Proteomes" id="UP000226079"/>
    </source>
</evidence>
<evidence type="ECO:0000256" key="9">
    <source>
        <dbReference type="RuleBase" id="RU361174"/>
    </source>
</evidence>
<protein>
    <recommendedName>
        <fullName evidence="9">Beta-xylanase</fullName>
        <ecNumber evidence="9">3.2.1.8</ecNumber>
    </recommendedName>
</protein>
<keyword evidence="3 11" id="KW-0858">Xylan degradation</keyword>
<evidence type="ECO:0000256" key="7">
    <source>
        <dbReference type="ARBA" id="ARBA00023295"/>
    </source>
</evidence>
<dbReference type="SMART" id="SM00633">
    <property type="entry name" value="Glyco_10"/>
    <property type="match status" value="1"/>
</dbReference>
<organism evidence="11 12">
    <name type="scientific">Propionicimonas paludicola</name>
    <dbReference type="NCBI Taxonomy" id="185243"/>
    <lineage>
        <taxon>Bacteria</taxon>
        <taxon>Bacillati</taxon>
        <taxon>Actinomycetota</taxon>
        <taxon>Actinomycetes</taxon>
        <taxon>Propionibacteriales</taxon>
        <taxon>Nocardioidaceae</taxon>
        <taxon>Propionicimonas</taxon>
    </lineage>
</organism>
<dbReference type="InterPro" id="IPR001000">
    <property type="entry name" value="GH10_dom"/>
</dbReference>
<accession>A0A2A9CUF8</accession>
<dbReference type="PANTHER" id="PTHR31490:SF88">
    <property type="entry name" value="BETA-XYLANASE"/>
    <property type="match status" value="1"/>
</dbReference>
<keyword evidence="6 9" id="KW-0119">Carbohydrate metabolism</keyword>
<dbReference type="InterPro" id="IPR044846">
    <property type="entry name" value="GH10"/>
</dbReference>
<dbReference type="GO" id="GO:0031176">
    <property type="term" value="F:endo-1,4-beta-xylanase activity"/>
    <property type="evidence" value="ECO:0007669"/>
    <property type="project" value="UniProtKB-EC"/>
</dbReference>
<dbReference type="PROSITE" id="PS51760">
    <property type="entry name" value="GH10_2"/>
    <property type="match status" value="1"/>
</dbReference>
<dbReference type="Pfam" id="PF00331">
    <property type="entry name" value="Glyco_hydro_10"/>
    <property type="match status" value="1"/>
</dbReference>
<dbReference type="RefSeq" id="WP_098461458.1">
    <property type="nucleotide sequence ID" value="NZ_PDJC01000001.1"/>
</dbReference>
<dbReference type="SUPFAM" id="SSF51445">
    <property type="entry name" value="(Trans)glycosidases"/>
    <property type="match status" value="1"/>
</dbReference>
<evidence type="ECO:0000256" key="2">
    <source>
        <dbReference type="ARBA" id="ARBA00007495"/>
    </source>
</evidence>
<evidence type="ECO:0000256" key="6">
    <source>
        <dbReference type="ARBA" id="ARBA00023277"/>
    </source>
</evidence>
<evidence type="ECO:0000256" key="4">
    <source>
        <dbReference type="ARBA" id="ARBA00022729"/>
    </source>
</evidence>
<dbReference type="PRINTS" id="PR00134">
    <property type="entry name" value="GLHYDRLASE10"/>
</dbReference>
<reference evidence="11 12" key="1">
    <citation type="submission" date="2017-10" db="EMBL/GenBank/DDBJ databases">
        <title>Sequencing the genomes of 1000 actinobacteria strains.</title>
        <authorList>
            <person name="Klenk H.-P."/>
        </authorList>
    </citation>
    <scope>NUCLEOTIDE SEQUENCE [LARGE SCALE GENOMIC DNA]</scope>
    <source>
        <strain evidence="11 12">DSM 15597</strain>
    </source>
</reference>
<dbReference type="OrthoDB" id="9815836at2"/>
<evidence type="ECO:0000313" key="11">
    <source>
        <dbReference type="EMBL" id="PFG18077.1"/>
    </source>
</evidence>
<dbReference type="Proteomes" id="UP000226079">
    <property type="component" value="Unassembled WGS sequence"/>
</dbReference>
<evidence type="ECO:0000256" key="5">
    <source>
        <dbReference type="ARBA" id="ARBA00022801"/>
    </source>
</evidence>
<proteinExistence type="inferred from homology"/>
<keyword evidence="7 9" id="KW-0326">Glycosidase</keyword>
<comment type="catalytic activity">
    <reaction evidence="1 9">
        <text>Endohydrolysis of (1-&gt;4)-beta-D-xylosidic linkages in xylans.</text>
        <dbReference type="EC" id="3.2.1.8"/>
    </reaction>
</comment>
<evidence type="ECO:0000256" key="1">
    <source>
        <dbReference type="ARBA" id="ARBA00000681"/>
    </source>
</evidence>
<evidence type="ECO:0000256" key="3">
    <source>
        <dbReference type="ARBA" id="ARBA00022651"/>
    </source>
</evidence>
<keyword evidence="5 9" id="KW-0378">Hydrolase</keyword>
<keyword evidence="4" id="KW-0732">Signal</keyword>
<dbReference type="AlphaFoldDB" id="A0A2A9CUF8"/>
<dbReference type="PANTHER" id="PTHR31490">
    <property type="entry name" value="GLYCOSYL HYDROLASE"/>
    <property type="match status" value="1"/>
</dbReference>
<dbReference type="InterPro" id="IPR017853">
    <property type="entry name" value="GH"/>
</dbReference>
<evidence type="ECO:0000256" key="8">
    <source>
        <dbReference type="ARBA" id="ARBA00023326"/>
    </source>
</evidence>
<comment type="similarity">
    <text evidence="2 9">Belongs to the glycosyl hydrolase 10 (cellulase F) family.</text>
</comment>
<keyword evidence="12" id="KW-1185">Reference proteome</keyword>
<sequence length="417" mass="45832">METVAAPDTSLAHRVGEVRLRVLGADGRPLADTELIVAQQSHAFSFGNLGFDFVELANGRPRPGDAELAERWLSLFNTATLPFYWRDFEPTPGAPRTAELRAAAQWFADRGVRVKGHPLAWHTLAPQWLLGAEPAEVEQRLRGRIRREVSDFAGLIDTWDAINELVIMPVFTAEDNAITPLARQNGRLAMARLAFDEARAANPDATLLINDFNLSADYEALLDELLRAGLRLDAIGLQTHMHQGFRGEDDLADILERFSRFGLPLHFTETSLVSGELMPAHIVDLNDYVVDSWPSTAEGEARQADELVRHYRMLVAHPAVAAITYWGITDADAWLGAPIGLLRADGSPKPSFDALHELIKGQWWLAPTRVVTDTDGYLAVRGFLGEYRAQLSGAAASAGFTMDAAATQLDLHLPGSE</sequence>
<name>A0A2A9CUF8_9ACTN</name>
<comment type="caution">
    <text evidence="11">The sequence shown here is derived from an EMBL/GenBank/DDBJ whole genome shotgun (WGS) entry which is preliminary data.</text>
</comment>
<dbReference type="GO" id="GO:0045493">
    <property type="term" value="P:xylan catabolic process"/>
    <property type="evidence" value="ECO:0007669"/>
    <property type="project" value="UniProtKB-KW"/>
</dbReference>
<dbReference type="Gene3D" id="3.20.20.80">
    <property type="entry name" value="Glycosidases"/>
    <property type="match status" value="1"/>
</dbReference>
<dbReference type="EMBL" id="PDJC01000001">
    <property type="protein sequence ID" value="PFG18077.1"/>
    <property type="molecule type" value="Genomic_DNA"/>
</dbReference>